<keyword evidence="7" id="KW-1185">Reference proteome</keyword>
<dbReference type="RefSeq" id="WP_066628086.1">
    <property type="nucleotide sequence ID" value="NZ_FQXL01000033.1"/>
</dbReference>
<sequence length="78" mass="8985">MDLKKLNYIIAVAEEGNISKAAEKLYVSQPSLSKYIITIQEEVLIKAQEKARKDQIREEDVLQSVDAVRKYLSDFLKK</sequence>
<reference evidence="6 7" key="1">
    <citation type="submission" date="2016-04" db="EMBL/GenBank/DDBJ databases">
        <title>Genome sequence of Clostridium magnum DSM 2767.</title>
        <authorList>
            <person name="Poehlein A."/>
            <person name="Uhlig R."/>
            <person name="Fischer R."/>
            <person name="Bahl H."/>
            <person name="Daniel R."/>
        </authorList>
    </citation>
    <scope>NUCLEOTIDE SEQUENCE [LARGE SCALE GENOMIC DNA]</scope>
    <source>
        <strain evidence="6 7">DSM 2767</strain>
    </source>
</reference>
<organism evidence="6 7">
    <name type="scientific">Clostridium magnum DSM 2767</name>
    <dbReference type="NCBI Taxonomy" id="1121326"/>
    <lineage>
        <taxon>Bacteria</taxon>
        <taxon>Bacillati</taxon>
        <taxon>Bacillota</taxon>
        <taxon>Clostridia</taxon>
        <taxon>Eubacteriales</taxon>
        <taxon>Clostridiaceae</taxon>
        <taxon>Clostridium</taxon>
    </lineage>
</organism>
<dbReference type="InterPro" id="IPR000847">
    <property type="entry name" value="LysR_HTH_N"/>
</dbReference>
<evidence type="ECO:0000256" key="1">
    <source>
        <dbReference type="ARBA" id="ARBA00009437"/>
    </source>
</evidence>
<keyword evidence="2" id="KW-0805">Transcription regulation</keyword>
<dbReference type="AlphaFoldDB" id="A0A162RF54"/>
<dbReference type="GO" id="GO:0032993">
    <property type="term" value="C:protein-DNA complex"/>
    <property type="evidence" value="ECO:0007669"/>
    <property type="project" value="TreeGrafter"/>
</dbReference>
<dbReference type="GO" id="GO:0003700">
    <property type="term" value="F:DNA-binding transcription factor activity"/>
    <property type="evidence" value="ECO:0007669"/>
    <property type="project" value="InterPro"/>
</dbReference>
<protein>
    <submittedName>
        <fullName evidence="6">HTH-type transcriptional regulator CatM</fullName>
    </submittedName>
</protein>
<dbReference type="OrthoDB" id="9803714at2"/>
<dbReference type="PATRIC" id="fig|1121326.3.peg.4881"/>
<dbReference type="PANTHER" id="PTHR30346">
    <property type="entry name" value="TRANSCRIPTIONAL DUAL REGULATOR HCAR-RELATED"/>
    <property type="match status" value="1"/>
</dbReference>
<dbReference type="EMBL" id="LWAE01000007">
    <property type="protein sequence ID" value="KZL89811.1"/>
    <property type="molecule type" value="Genomic_DNA"/>
</dbReference>
<feature type="domain" description="HTH lysR-type" evidence="5">
    <location>
        <begin position="1"/>
        <end position="36"/>
    </location>
</feature>
<dbReference type="SUPFAM" id="SSF46785">
    <property type="entry name" value="Winged helix' DNA-binding domain"/>
    <property type="match status" value="1"/>
</dbReference>
<dbReference type="Pfam" id="PF00126">
    <property type="entry name" value="HTH_1"/>
    <property type="match status" value="1"/>
</dbReference>
<evidence type="ECO:0000256" key="4">
    <source>
        <dbReference type="ARBA" id="ARBA00023163"/>
    </source>
</evidence>
<dbReference type="InterPro" id="IPR036390">
    <property type="entry name" value="WH_DNA-bd_sf"/>
</dbReference>
<dbReference type="GO" id="GO:0003677">
    <property type="term" value="F:DNA binding"/>
    <property type="evidence" value="ECO:0007669"/>
    <property type="project" value="UniProtKB-KW"/>
</dbReference>
<comment type="caution">
    <text evidence="6">The sequence shown here is derived from an EMBL/GenBank/DDBJ whole genome shotgun (WGS) entry which is preliminary data.</text>
</comment>
<accession>A0A162RF54</accession>
<evidence type="ECO:0000313" key="7">
    <source>
        <dbReference type="Proteomes" id="UP000076603"/>
    </source>
</evidence>
<dbReference type="InterPro" id="IPR036388">
    <property type="entry name" value="WH-like_DNA-bd_sf"/>
</dbReference>
<dbReference type="Proteomes" id="UP000076603">
    <property type="component" value="Unassembled WGS sequence"/>
</dbReference>
<evidence type="ECO:0000256" key="2">
    <source>
        <dbReference type="ARBA" id="ARBA00023015"/>
    </source>
</evidence>
<evidence type="ECO:0000313" key="6">
    <source>
        <dbReference type="EMBL" id="KZL89811.1"/>
    </source>
</evidence>
<name>A0A162RF54_9CLOT</name>
<proteinExistence type="inferred from homology"/>
<dbReference type="STRING" id="1121326.CLMAG_48210"/>
<gene>
    <name evidence="6" type="primary">catM_3</name>
    <name evidence="6" type="ORF">CLMAG_48210</name>
</gene>
<evidence type="ECO:0000259" key="5">
    <source>
        <dbReference type="PROSITE" id="PS50931"/>
    </source>
</evidence>
<evidence type="ECO:0000256" key="3">
    <source>
        <dbReference type="ARBA" id="ARBA00023125"/>
    </source>
</evidence>
<comment type="similarity">
    <text evidence="1">Belongs to the LysR transcriptional regulatory family.</text>
</comment>
<keyword evidence="3" id="KW-0238">DNA-binding</keyword>
<dbReference type="Gene3D" id="1.10.10.10">
    <property type="entry name" value="Winged helix-like DNA-binding domain superfamily/Winged helix DNA-binding domain"/>
    <property type="match status" value="1"/>
</dbReference>
<keyword evidence="4" id="KW-0804">Transcription</keyword>
<dbReference type="PROSITE" id="PS50931">
    <property type="entry name" value="HTH_LYSR"/>
    <property type="match status" value="1"/>
</dbReference>
<dbReference type="PANTHER" id="PTHR30346:SF28">
    <property type="entry name" value="HTH-TYPE TRANSCRIPTIONAL REGULATOR CYNR"/>
    <property type="match status" value="1"/>
</dbReference>